<dbReference type="GO" id="GO:0006457">
    <property type="term" value="P:protein folding"/>
    <property type="evidence" value="ECO:0007669"/>
    <property type="project" value="TreeGrafter"/>
</dbReference>
<dbReference type="GO" id="GO:0005829">
    <property type="term" value="C:cytosol"/>
    <property type="evidence" value="ECO:0007669"/>
    <property type="project" value="TreeGrafter"/>
</dbReference>
<dbReference type="EMBL" id="LDAU01000220">
    <property type="protein sequence ID" value="KRW99213.1"/>
    <property type="molecule type" value="Genomic_DNA"/>
</dbReference>
<keyword evidence="4" id="KW-1185">Reference proteome</keyword>
<dbReference type="AlphaFoldDB" id="A0A0V0QAE7"/>
<dbReference type="Pfam" id="PF09229">
    <property type="entry name" value="Aha1_N"/>
    <property type="match status" value="1"/>
</dbReference>
<dbReference type="GO" id="GO:0051087">
    <property type="term" value="F:protein-folding chaperone binding"/>
    <property type="evidence" value="ECO:0007669"/>
    <property type="project" value="InterPro"/>
</dbReference>
<evidence type="ECO:0000313" key="4">
    <source>
        <dbReference type="Proteomes" id="UP000054937"/>
    </source>
</evidence>
<name>A0A0V0QAE7_PSEPJ</name>
<evidence type="ECO:0000259" key="2">
    <source>
        <dbReference type="SMART" id="SM01000"/>
    </source>
</evidence>
<protein>
    <submittedName>
        <fullName evidence="3">Activator of Hsp90 ATPase, N-terminal</fullName>
    </submittedName>
</protein>
<dbReference type="OMA" id="ESEAGHC"/>
<comment type="caution">
    <text evidence="3">The sequence shown here is derived from an EMBL/GenBank/DDBJ whole genome shotgun (WGS) entry which is preliminary data.</text>
</comment>
<accession>A0A0V0QAE7</accession>
<dbReference type="InterPro" id="IPR015310">
    <property type="entry name" value="AHSA1-like_N"/>
</dbReference>
<dbReference type="SUPFAM" id="SSF103111">
    <property type="entry name" value="Activator of Hsp90 ATPase, Aha1"/>
    <property type="match status" value="1"/>
</dbReference>
<dbReference type="OrthoDB" id="567237at2759"/>
<dbReference type="PANTHER" id="PTHR13009">
    <property type="entry name" value="HEAT SHOCK PROTEIN 90 HSP90 CO-CHAPERONE AHA-1"/>
    <property type="match status" value="1"/>
</dbReference>
<evidence type="ECO:0000256" key="1">
    <source>
        <dbReference type="ARBA" id="ARBA00006817"/>
    </source>
</evidence>
<dbReference type="GO" id="GO:0001671">
    <property type="term" value="F:ATPase activator activity"/>
    <property type="evidence" value="ECO:0007669"/>
    <property type="project" value="InterPro"/>
</dbReference>
<dbReference type="Proteomes" id="UP000054937">
    <property type="component" value="Unassembled WGS sequence"/>
</dbReference>
<proteinExistence type="inferred from homology"/>
<evidence type="ECO:0000313" key="3">
    <source>
        <dbReference type="EMBL" id="KRW99213.1"/>
    </source>
</evidence>
<organism evidence="3 4">
    <name type="scientific">Pseudocohnilembus persalinus</name>
    <name type="common">Ciliate</name>
    <dbReference type="NCBI Taxonomy" id="266149"/>
    <lineage>
        <taxon>Eukaryota</taxon>
        <taxon>Sar</taxon>
        <taxon>Alveolata</taxon>
        <taxon>Ciliophora</taxon>
        <taxon>Intramacronucleata</taxon>
        <taxon>Oligohymenophorea</taxon>
        <taxon>Scuticociliatia</taxon>
        <taxon>Philasterida</taxon>
        <taxon>Pseudocohnilembidae</taxon>
        <taxon>Pseudocohnilembus</taxon>
    </lineage>
</organism>
<comment type="similarity">
    <text evidence="1">Belongs to the AHA1 family.</text>
</comment>
<gene>
    <name evidence="3" type="ORF">PPERSA_07456</name>
</gene>
<dbReference type="Gene3D" id="3.15.10.20">
    <property type="entry name" value="Activator of Hsp90 ATPase Aha1, N-terminal domain"/>
    <property type="match status" value="1"/>
</dbReference>
<reference evidence="3 4" key="1">
    <citation type="journal article" date="2015" name="Sci. Rep.">
        <title>Genome of the facultative scuticociliatosis pathogen Pseudocohnilembus persalinus provides insight into its virulence through horizontal gene transfer.</title>
        <authorList>
            <person name="Xiong J."/>
            <person name="Wang G."/>
            <person name="Cheng J."/>
            <person name="Tian M."/>
            <person name="Pan X."/>
            <person name="Warren A."/>
            <person name="Jiang C."/>
            <person name="Yuan D."/>
            <person name="Miao W."/>
        </authorList>
    </citation>
    <scope>NUCLEOTIDE SEQUENCE [LARGE SCALE GENOMIC DNA]</scope>
    <source>
        <strain evidence="3">36N120E</strain>
    </source>
</reference>
<dbReference type="SMART" id="SM01000">
    <property type="entry name" value="Aha1_N"/>
    <property type="match status" value="1"/>
</dbReference>
<dbReference type="InterPro" id="IPR036338">
    <property type="entry name" value="Aha1"/>
</dbReference>
<feature type="domain" description="Activator of Hsp90 ATPase AHSA1-like N-terminal" evidence="2">
    <location>
        <begin position="21"/>
        <end position="152"/>
    </location>
</feature>
<dbReference type="InParanoid" id="A0A0V0QAE7"/>
<sequence length="208" mass="24344">MQQKQQGAGSLWNPGNWHWESKNYTEIAKKLLEEKIKTIKLEQDGIVIENTEVKSIKGEAEINIRKSKQIFCYDFEVQIEWTAKSQDDVAEGTYTMKDINPFDNDYEIDSIKISEKSGISDQAKKIIQKQMVGKYVETMSHFVDDIMKLEGDPEKIKQVEEARKLDNEKIAQARQSKGEEKEKIFQEQRQKELEFKMKNMEVQQKTSQ</sequence>
<dbReference type="PANTHER" id="PTHR13009:SF22">
    <property type="entry name" value="LD43819P"/>
    <property type="match status" value="1"/>
</dbReference>